<proteinExistence type="inferred from homology"/>
<evidence type="ECO:0000313" key="4">
    <source>
        <dbReference type="Proteomes" id="UP000032483"/>
    </source>
</evidence>
<evidence type="ECO:0000256" key="2">
    <source>
        <dbReference type="RuleBase" id="RU362080"/>
    </source>
</evidence>
<evidence type="ECO:0000256" key="1">
    <source>
        <dbReference type="ARBA" id="ARBA00009981"/>
    </source>
</evidence>
<dbReference type="EMBL" id="JXXK01000008">
    <property type="protein sequence ID" value="KJF40213.1"/>
    <property type="molecule type" value="Genomic_DNA"/>
</dbReference>
<comment type="caution">
    <text evidence="3">The sequence shown here is derived from an EMBL/GenBank/DDBJ whole genome shotgun (WGS) entry which is preliminary data.</text>
</comment>
<protein>
    <recommendedName>
        <fullName evidence="2">Antitoxin</fullName>
    </recommendedName>
</protein>
<dbReference type="Proteomes" id="UP000032483">
    <property type="component" value="Unassembled WGS sequence"/>
</dbReference>
<dbReference type="PATRIC" id="fig|1550024.3.peg.1665"/>
<dbReference type="GeneID" id="42856434"/>
<dbReference type="AlphaFoldDB" id="A0A0D8J359"/>
<dbReference type="RefSeq" id="WP_050005068.1">
    <property type="nucleotide sequence ID" value="NZ_CAUEXJ010000034.1"/>
</dbReference>
<dbReference type="InterPro" id="IPR036165">
    <property type="entry name" value="YefM-like_sf"/>
</dbReference>
<dbReference type="Gene3D" id="3.40.1620.10">
    <property type="entry name" value="YefM-like domain"/>
    <property type="match status" value="1"/>
</dbReference>
<dbReference type="SUPFAM" id="SSF143120">
    <property type="entry name" value="YefM-like"/>
    <property type="match status" value="1"/>
</dbReference>
<dbReference type="Pfam" id="PF02604">
    <property type="entry name" value="PhdYeFM_antitox"/>
    <property type="match status" value="1"/>
</dbReference>
<comment type="function">
    <text evidence="2">Antitoxin component of a type II toxin-antitoxin (TA) system.</text>
</comment>
<dbReference type="InterPro" id="IPR006442">
    <property type="entry name" value="Antitoxin_Phd/YefM"/>
</dbReference>
<evidence type="ECO:0000313" key="3">
    <source>
        <dbReference type="EMBL" id="KJF40213.1"/>
    </source>
</evidence>
<accession>A0A0D8J359</accession>
<sequence>MLNTNITQFRKNVFAMLENTIKYNEPINISTKSGNAILLSEEEYNGIMATLELSSNAELKKTLIDGMNTPLSECIPEDEVVW</sequence>
<name>A0A0D8J359_9FIRM</name>
<organism evidence="3 4">
    <name type="scientific">Ruthenibacterium lactatiformans</name>
    <dbReference type="NCBI Taxonomy" id="1550024"/>
    <lineage>
        <taxon>Bacteria</taxon>
        <taxon>Bacillati</taxon>
        <taxon>Bacillota</taxon>
        <taxon>Clostridia</taxon>
        <taxon>Eubacteriales</taxon>
        <taxon>Oscillospiraceae</taxon>
        <taxon>Ruthenibacterium</taxon>
    </lineage>
</organism>
<keyword evidence="4" id="KW-1185">Reference proteome</keyword>
<gene>
    <name evidence="3" type="ORF">TQ39_07375</name>
</gene>
<reference evidence="3" key="1">
    <citation type="submission" date="2015-02" db="EMBL/GenBank/DDBJ databases">
        <title>A novel member of the family Ruminococcaceae isolated from human feces.</title>
        <authorList>
            <person name="Shkoporov A.N."/>
            <person name="Chaplin A.V."/>
            <person name="Motuzova O.V."/>
            <person name="Kafarskaia L.I."/>
            <person name="Khokhlova E.V."/>
            <person name="Efimov B.A."/>
        </authorList>
    </citation>
    <scope>NUCLEOTIDE SEQUENCE [LARGE SCALE GENOMIC DNA]</scope>
    <source>
        <strain evidence="3">585-1</strain>
    </source>
</reference>
<comment type="similarity">
    <text evidence="1 2">Belongs to the phD/YefM antitoxin family.</text>
</comment>